<comment type="caution">
    <text evidence="1">The sequence shown here is derived from an EMBL/GenBank/DDBJ whole genome shotgun (WGS) entry which is preliminary data.</text>
</comment>
<reference evidence="1" key="1">
    <citation type="submission" date="2020-11" db="EMBL/GenBank/DDBJ databases">
        <authorList>
            <person name="Konstantinou D."/>
            <person name="Gkelis S."/>
            <person name="Popin R."/>
            <person name="Fewer D."/>
            <person name="Sivonen K."/>
        </authorList>
    </citation>
    <scope>NUCLEOTIDE SEQUENCE</scope>
    <source>
        <strain evidence="1">TAU-MAC 1115</strain>
    </source>
</reference>
<evidence type="ECO:0000313" key="2">
    <source>
        <dbReference type="Proteomes" id="UP000717364"/>
    </source>
</evidence>
<name>A0A947DIH6_9CYAN</name>
<proteinExistence type="predicted"/>
<gene>
    <name evidence="1" type="ORF">IXB50_17885</name>
</gene>
<keyword evidence="2" id="KW-1185">Reference proteome</keyword>
<dbReference type="EMBL" id="JADOES010000043">
    <property type="protein sequence ID" value="MBT9317298.1"/>
    <property type="molecule type" value="Genomic_DNA"/>
</dbReference>
<dbReference type="AlphaFoldDB" id="A0A947DIH6"/>
<organism evidence="1 2">
    <name type="scientific">Leptothoe spongobia TAU-MAC 1115</name>
    <dbReference type="NCBI Taxonomy" id="1967444"/>
    <lineage>
        <taxon>Bacteria</taxon>
        <taxon>Bacillati</taxon>
        <taxon>Cyanobacteriota</taxon>
        <taxon>Cyanophyceae</taxon>
        <taxon>Nodosilineales</taxon>
        <taxon>Cymatolegaceae</taxon>
        <taxon>Leptothoe</taxon>
        <taxon>Leptothoe spongobia</taxon>
    </lineage>
</organism>
<sequence>MSQEFSELPGLPLPYQQSDQLLVVRNGRTYRASLDPSIALGTQNGFTDLEWVIFQIRNTHGQGGGAFHPPNQWLPRPFTFKSTGFGSLNAIGQVVLPAGNYCFRGWTTGMENGRMRGRFRSMDSLINWPSATAYSLHYSWHIPIEGVFTIASQTTFVLEMRCDRDRSKPWGYGYESQLSPELYASLLFFRNAL</sequence>
<dbReference type="Proteomes" id="UP000717364">
    <property type="component" value="Unassembled WGS sequence"/>
</dbReference>
<reference evidence="1" key="2">
    <citation type="journal article" date="2021" name="Mar. Drugs">
        <title>Genome Reduction and Secondary Metabolism of the Marine Sponge-Associated Cyanobacterium Leptothoe.</title>
        <authorList>
            <person name="Konstantinou D."/>
            <person name="Popin R.V."/>
            <person name="Fewer D.P."/>
            <person name="Sivonen K."/>
            <person name="Gkelis S."/>
        </authorList>
    </citation>
    <scope>NUCLEOTIDE SEQUENCE</scope>
    <source>
        <strain evidence="1">TAU-MAC 1115</strain>
    </source>
</reference>
<evidence type="ECO:0000313" key="1">
    <source>
        <dbReference type="EMBL" id="MBT9317298.1"/>
    </source>
</evidence>
<protein>
    <submittedName>
        <fullName evidence="1">Uncharacterized protein</fullName>
    </submittedName>
</protein>
<accession>A0A947DIH6</accession>
<dbReference type="RefSeq" id="WP_215610366.1">
    <property type="nucleotide sequence ID" value="NZ_JADOES010000043.1"/>
</dbReference>